<sequence>MSNIKAEMDIVDLVRRALSGDRIMVVCKSQVDARDRCRAMWDRIGKDRRLTLRGFDRRIEVDQHYSRGEIEFGWVESSSGRRIDDADAVCMTVLDPGAKAEG</sequence>
<protein>
    <submittedName>
        <fullName evidence="1">Uncharacterized protein</fullName>
    </submittedName>
</protein>
<accession>A0A443JEB4</accession>
<evidence type="ECO:0000313" key="1">
    <source>
        <dbReference type="EMBL" id="RWR18810.1"/>
    </source>
</evidence>
<dbReference type="Proteomes" id="UP000284476">
    <property type="component" value="Unassembled WGS sequence"/>
</dbReference>
<dbReference type="EMBL" id="SAUZ01000018">
    <property type="protein sequence ID" value="RWR18810.1"/>
    <property type="molecule type" value="Genomic_DNA"/>
</dbReference>
<comment type="caution">
    <text evidence="1">The sequence shown here is derived from an EMBL/GenBank/DDBJ whole genome shotgun (WGS) entry which is preliminary data.</text>
</comment>
<dbReference type="RefSeq" id="WP_128209661.1">
    <property type="nucleotide sequence ID" value="NZ_JBHRSO010000024.1"/>
</dbReference>
<reference evidence="1 2" key="1">
    <citation type="submission" date="2019-01" db="EMBL/GenBank/DDBJ databases">
        <title>Sinorhodobacter populi sp. nov. isolated from the symptomatic bark tissue of Populus euramericana canker.</title>
        <authorList>
            <person name="Xu G."/>
        </authorList>
    </citation>
    <scope>NUCLEOTIDE SEQUENCE [LARGE SCALE GENOMIC DNA]</scope>
    <source>
        <strain evidence="1 2">SK2B-1</strain>
    </source>
</reference>
<evidence type="ECO:0000313" key="2">
    <source>
        <dbReference type="Proteomes" id="UP000284476"/>
    </source>
</evidence>
<name>A0A443JEB4_9RHOB</name>
<reference evidence="1 2" key="2">
    <citation type="submission" date="2019-01" db="EMBL/GenBank/DDBJ databases">
        <authorList>
            <person name="Li Y."/>
        </authorList>
    </citation>
    <scope>NUCLEOTIDE SEQUENCE [LARGE SCALE GENOMIC DNA]</scope>
    <source>
        <strain evidence="1 2">SK2B-1</strain>
    </source>
</reference>
<proteinExistence type="predicted"/>
<gene>
    <name evidence="1" type="ORF">D2T30_15735</name>
</gene>
<dbReference type="AlphaFoldDB" id="A0A443JEB4"/>
<organism evidence="1 2">
    <name type="scientific">Paenirhodobacter populi</name>
    <dbReference type="NCBI Taxonomy" id="2306993"/>
    <lineage>
        <taxon>Bacteria</taxon>
        <taxon>Pseudomonadati</taxon>
        <taxon>Pseudomonadota</taxon>
        <taxon>Alphaproteobacteria</taxon>
        <taxon>Rhodobacterales</taxon>
        <taxon>Rhodobacter group</taxon>
        <taxon>Paenirhodobacter</taxon>
    </lineage>
</organism>